<protein>
    <submittedName>
        <fullName evidence="1">Uncharacterized protein</fullName>
    </submittedName>
</protein>
<name>A0A481V8X2_9ABAC</name>
<evidence type="ECO:0000313" key="1">
    <source>
        <dbReference type="EMBL" id="QBI90333.1"/>
    </source>
</evidence>
<accession>A0A481V8X2</accession>
<proteinExistence type="predicted"/>
<dbReference type="EMBL" id="MH577296">
    <property type="protein sequence ID" value="QBI90333.1"/>
    <property type="molecule type" value="Genomic_DNA"/>
</dbReference>
<reference evidence="1" key="1">
    <citation type="submission" date="2018-07" db="EMBL/GenBank/DDBJ databases">
        <title>A new Alphabaculovirus highly virulent isolated from Trichoplusia ni (TnSNPV).</title>
        <authorList>
            <person name="Bivian-Hernandez M.D.L.A."/>
            <person name="Del Rincon-Castro M.C."/>
            <person name="Ibarra J.E."/>
        </authorList>
    </citation>
    <scope>NUCLEOTIDE SEQUENCE</scope>
    <source>
        <strain evidence="1">LBIV-4</strain>
    </source>
</reference>
<sequence length="223" mass="26904">MDCQYQKVPSLQLLCAKSLLETLIDTGFIDHSQMYMSDGQTIEQVQHNFYCAMEPYLPRRIYENLFTVMKQINVLNWQWDREMMCFSVRDYQYIRCRQRKEDSLSLMCAKKIFSSIKKNINIYDIKRRLTFEQEFVTAFSKYVPHFMAEQLMKLYDRFFLPPIIYDLYCHNCYRFNDRPAVYCKYCKYLTCNVSPDIDSDDEALSDYYSDSDNSEFSMDFTDE</sequence>
<organism evidence="1">
    <name type="scientific">Trichoplusia ni single nucleopolyhedrovirus</name>
    <dbReference type="NCBI Taxonomy" id="332054"/>
    <lineage>
        <taxon>Viruses</taxon>
        <taxon>Viruses incertae sedis</taxon>
        <taxon>Naldaviricetes</taxon>
        <taxon>Lefavirales</taxon>
        <taxon>Baculoviridae</taxon>
        <taxon>Alphabaculovirus</taxon>
        <taxon>Alphabaculovirus trini</taxon>
    </lineage>
</organism>